<dbReference type="OrthoDB" id="253413at2157"/>
<keyword evidence="3" id="KW-0418">Kinase</keyword>
<organism evidence="3 4">
    <name type="scientific">Natrarchaeobaculum aegyptiacum</name>
    <dbReference type="NCBI Taxonomy" id="745377"/>
    <lineage>
        <taxon>Archaea</taxon>
        <taxon>Methanobacteriati</taxon>
        <taxon>Methanobacteriota</taxon>
        <taxon>Stenosarchaea group</taxon>
        <taxon>Halobacteria</taxon>
        <taxon>Halobacteriales</taxon>
        <taxon>Natrialbaceae</taxon>
        <taxon>Natrarchaeobaculum</taxon>
    </lineage>
</organism>
<keyword evidence="4" id="KW-1185">Reference proteome</keyword>
<gene>
    <name evidence="3" type="ORF">B1756_11950</name>
</gene>
<keyword evidence="1" id="KW-0472">Membrane</keyword>
<evidence type="ECO:0000313" key="4">
    <source>
        <dbReference type="Proteomes" id="UP000250088"/>
    </source>
</evidence>
<feature type="domain" description="Putative sensor" evidence="2">
    <location>
        <begin position="36"/>
        <end position="209"/>
    </location>
</feature>
<proteinExistence type="predicted"/>
<sequence length="213" mass="22443">MTTDQQPHANRSAGRPLLRGVLTAPIDPWTYRSLAYLLLAFPLAILYFVVLVTGASMTLGLSITLLGPLAFLATLLAILALAWLDAAVTDGLLEVDVTTTFPETGEGIVAFVRELLLGPETWLGAVYVLWKTVLGFVAFVGIVVGLSLAASLLVAPLYYGEHVVVGWYQVDTLVRALLAAAGGVVVGYLTLSLVNLTGHLSAVVAEGLLPETA</sequence>
<evidence type="ECO:0000313" key="3">
    <source>
        <dbReference type="EMBL" id="ARS90368.1"/>
    </source>
</evidence>
<dbReference type="EMBL" id="CP019893">
    <property type="protein sequence ID" value="ARS90368.1"/>
    <property type="molecule type" value="Genomic_DNA"/>
</dbReference>
<feature type="transmembrane region" description="Helical" evidence="1">
    <location>
        <begin position="34"/>
        <end position="52"/>
    </location>
</feature>
<dbReference type="RefSeq" id="WP_086888739.1">
    <property type="nucleotide sequence ID" value="NZ_CP019893.1"/>
</dbReference>
<dbReference type="GO" id="GO:0016301">
    <property type="term" value="F:kinase activity"/>
    <property type="evidence" value="ECO:0007669"/>
    <property type="project" value="UniProtKB-KW"/>
</dbReference>
<feature type="transmembrane region" description="Helical" evidence="1">
    <location>
        <begin position="172"/>
        <end position="191"/>
    </location>
</feature>
<dbReference type="Pfam" id="PF13796">
    <property type="entry name" value="Sensor"/>
    <property type="match status" value="1"/>
</dbReference>
<accession>A0A2Z2I1J9</accession>
<name>A0A2Z2I1J9_9EURY</name>
<evidence type="ECO:0000256" key="1">
    <source>
        <dbReference type="SAM" id="Phobius"/>
    </source>
</evidence>
<feature type="transmembrane region" description="Helical" evidence="1">
    <location>
        <begin position="133"/>
        <end position="160"/>
    </location>
</feature>
<reference evidence="4" key="1">
    <citation type="submission" date="2017-02" db="EMBL/GenBank/DDBJ databases">
        <title>Natronthermophilus aegyptiacus gen. nov.,sp. nov., an aerobic, extremely halophilic alkalithermophilic archaeon isolated from the athalassohaline Wadi An Natrun, Egypt.</title>
        <authorList>
            <person name="Zhao B."/>
        </authorList>
    </citation>
    <scope>NUCLEOTIDE SEQUENCE [LARGE SCALE GENOMIC DNA]</scope>
    <source>
        <strain evidence="4">JW/NM-HA 15</strain>
    </source>
</reference>
<dbReference type="Proteomes" id="UP000250088">
    <property type="component" value="Chromosome"/>
</dbReference>
<dbReference type="GeneID" id="32894801"/>
<keyword evidence="1" id="KW-1133">Transmembrane helix</keyword>
<protein>
    <submittedName>
        <fullName evidence="3">Histidine kinase</fullName>
    </submittedName>
</protein>
<keyword evidence="3" id="KW-0808">Transferase</keyword>
<dbReference type="KEGG" id="naj:B1756_11950"/>
<dbReference type="InterPro" id="IPR025828">
    <property type="entry name" value="Put_sensor_dom"/>
</dbReference>
<evidence type="ECO:0000259" key="2">
    <source>
        <dbReference type="Pfam" id="PF13796"/>
    </source>
</evidence>
<keyword evidence="1" id="KW-0812">Transmembrane</keyword>
<dbReference type="AlphaFoldDB" id="A0A2Z2I1J9"/>
<feature type="transmembrane region" description="Helical" evidence="1">
    <location>
        <begin position="59"/>
        <end position="84"/>
    </location>
</feature>